<accession>A0A6J6V287</accession>
<dbReference type="GO" id="GO:0005829">
    <property type="term" value="C:cytosol"/>
    <property type="evidence" value="ECO:0007669"/>
    <property type="project" value="TreeGrafter"/>
</dbReference>
<dbReference type="CDD" id="cd01359">
    <property type="entry name" value="Argininosuccinate_lyase"/>
    <property type="match status" value="1"/>
</dbReference>
<dbReference type="InterPro" id="IPR008948">
    <property type="entry name" value="L-Aspartase-like"/>
</dbReference>
<dbReference type="Gene3D" id="1.10.275.10">
    <property type="entry name" value="Fumarase/aspartase (N-terminal domain)"/>
    <property type="match status" value="1"/>
</dbReference>
<dbReference type="Gene3D" id="1.10.40.30">
    <property type="entry name" value="Fumarase/aspartase (C-terminal domain)"/>
    <property type="match status" value="1"/>
</dbReference>
<evidence type="ECO:0000313" key="4">
    <source>
        <dbReference type="EMBL" id="CAB5067912.1"/>
    </source>
</evidence>
<reference evidence="3" key="1">
    <citation type="submission" date="2020-05" db="EMBL/GenBank/DDBJ databases">
        <authorList>
            <person name="Chiriac C."/>
            <person name="Salcher M."/>
            <person name="Ghai R."/>
            <person name="Kavagutti S V."/>
        </authorList>
    </citation>
    <scope>NUCLEOTIDE SEQUENCE</scope>
</reference>
<evidence type="ECO:0000259" key="2">
    <source>
        <dbReference type="Pfam" id="PF14698"/>
    </source>
</evidence>
<dbReference type="Pfam" id="PF14698">
    <property type="entry name" value="ASL_C2"/>
    <property type="match status" value="1"/>
</dbReference>
<gene>
    <name evidence="3" type="ORF">UFOPK2806_02119</name>
    <name evidence="4" type="ORF">UFOPK4306_02222</name>
</gene>
<dbReference type="EMBL" id="CAEZYY010000039">
    <property type="protein sequence ID" value="CAB4766261.1"/>
    <property type="molecule type" value="Genomic_DNA"/>
</dbReference>
<dbReference type="PANTHER" id="PTHR43814">
    <property type="entry name" value="ARGININOSUCCINATE LYASE"/>
    <property type="match status" value="1"/>
</dbReference>
<dbReference type="InterPro" id="IPR022761">
    <property type="entry name" value="Fumarate_lyase_N"/>
</dbReference>
<name>A0A6J6V287_9ZZZZ</name>
<feature type="domain" description="Fumarate lyase N-terminal" evidence="1">
    <location>
        <begin position="23"/>
        <end position="305"/>
    </location>
</feature>
<sequence>MSDSGKTLWHGRFAGGPAEELLEYTVSLPFDRRLWPDDIVGSRAHVVGLEHVGLLTPGERDTILGALDVVHDEMMAGSFAFLPSDEDIHTAIERRVTEIAGPAGGKLHTGRSRNDQCATDLRLWCKRELRSVAARILEFQKVLLQRAEEVGNAYLPGYTHMQRAQPVLLAHHLLAHAWTFARDVDRLLATIERLDVSPLGAGALAGSSLPLDPAFTAAQLGFARPFENSLDAVSDRDHVAEALFDLALIGIHLSRIGEEWVLWTSEEFGFARLDDAYATGSSMLPQKKNPDIAELARGKSGRLIGNLTGLLTTLKGLPLAYNRDLQEDKEPLFDAVDQVRLALGALCGMVSTATFVLDRMAEAADSPTSAATDLAEWLVQRGTPFREAHAIVGALVRRTLAGDGGLAELVAADPNLGPEAAALVAPGVSVRRRTTPGGAGPEPVARQMERFRSHLERDRARVHVAPVR</sequence>
<proteinExistence type="inferred from homology"/>
<dbReference type="HAMAP" id="MF_00006">
    <property type="entry name" value="Arg_succ_lyase"/>
    <property type="match status" value="1"/>
</dbReference>
<evidence type="ECO:0000313" key="3">
    <source>
        <dbReference type="EMBL" id="CAB4766261.1"/>
    </source>
</evidence>
<dbReference type="EMBL" id="CAFBQP010000118">
    <property type="protein sequence ID" value="CAB5067912.1"/>
    <property type="molecule type" value="Genomic_DNA"/>
</dbReference>
<dbReference type="NCBIfam" id="TIGR00838">
    <property type="entry name" value="argH"/>
    <property type="match status" value="1"/>
</dbReference>
<dbReference type="PRINTS" id="PR00145">
    <property type="entry name" value="ARGSUCLYASE"/>
</dbReference>
<dbReference type="Gene3D" id="1.20.200.10">
    <property type="entry name" value="Fumarase/aspartase (Central domain)"/>
    <property type="match status" value="1"/>
</dbReference>
<dbReference type="InterPro" id="IPR000362">
    <property type="entry name" value="Fumarate_lyase_fam"/>
</dbReference>
<dbReference type="PANTHER" id="PTHR43814:SF1">
    <property type="entry name" value="ARGININOSUCCINATE LYASE"/>
    <property type="match status" value="1"/>
</dbReference>
<dbReference type="PRINTS" id="PR00149">
    <property type="entry name" value="FUMRATELYASE"/>
</dbReference>
<dbReference type="AlphaFoldDB" id="A0A6J6V287"/>
<dbReference type="InterPro" id="IPR029419">
    <property type="entry name" value="Arg_succ_lyase_C"/>
</dbReference>
<dbReference type="FunFam" id="1.20.200.10:FF:000015">
    <property type="entry name" value="argininosuccinate lyase isoform X2"/>
    <property type="match status" value="1"/>
</dbReference>
<protein>
    <submittedName>
        <fullName evidence="3">Unannotated protein</fullName>
    </submittedName>
</protein>
<dbReference type="InterPro" id="IPR009049">
    <property type="entry name" value="Argininosuccinate_lyase"/>
</dbReference>
<feature type="domain" description="Argininosuccinate lyase C-terminal" evidence="2">
    <location>
        <begin position="369"/>
        <end position="411"/>
    </location>
</feature>
<dbReference type="SUPFAM" id="SSF48557">
    <property type="entry name" value="L-aspartase-like"/>
    <property type="match status" value="1"/>
</dbReference>
<dbReference type="GO" id="GO:0042450">
    <property type="term" value="P:L-arginine biosynthetic process via ornithine"/>
    <property type="evidence" value="ECO:0007669"/>
    <property type="project" value="InterPro"/>
</dbReference>
<dbReference type="InterPro" id="IPR024083">
    <property type="entry name" value="Fumarase/histidase_N"/>
</dbReference>
<dbReference type="GO" id="GO:0004056">
    <property type="term" value="F:argininosuccinate lyase activity"/>
    <property type="evidence" value="ECO:0007669"/>
    <property type="project" value="InterPro"/>
</dbReference>
<organism evidence="3">
    <name type="scientific">freshwater metagenome</name>
    <dbReference type="NCBI Taxonomy" id="449393"/>
    <lineage>
        <taxon>unclassified sequences</taxon>
        <taxon>metagenomes</taxon>
        <taxon>ecological metagenomes</taxon>
    </lineage>
</organism>
<dbReference type="Pfam" id="PF00206">
    <property type="entry name" value="Lyase_1"/>
    <property type="match status" value="1"/>
</dbReference>
<evidence type="ECO:0000259" key="1">
    <source>
        <dbReference type="Pfam" id="PF00206"/>
    </source>
</evidence>